<dbReference type="InterPro" id="IPR050595">
    <property type="entry name" value="Bact_response_regulator"/>
</dbReference>
<evidence type="ECO:0000256" key="1">
    <source>
        <dbReference type="ARBA" id="ARBA00022553"/>
    </source>
</evidence>
<dbReference type="InterPro" id="IPR011006">
    <property type="entry name" value="CheY-like_superfamily"/>
</dbReference>
<dbReference type="CDD" id="cd17574">
    <property type="entry name" value="REC_OmpR"/>
    <property type="match status" value="1"/>
</dbReference>
<dbReference type="GO" id="GO:0000160">
    <property type="term" value="P:phosphorelay signal transduction system"/>
    <property type="evidence" value="ECO:0007669"/>
    <property type="project" value="InterPro"/>
</dbReference>
<dbReference type="PANTHER" id="PTHR44591:SF3">
    <property type="entry name" value="RESPONSE REGULATORY DOMAIN-CONTAINING PROTEIN"/>
    <property type="match status" value="1"/>
</dbReference>
<dbReference type="SUPFAM" id="SSF52172">
    <property type="entry name" value="CheY-like"/>
    <property type="match status" value="1"/>
</dbReference>
<dbReference type="InterPro" id="IPR001789">
    <property type="entry name" value="Sig_transdc_resp-reg_receiver"/>
</dbReference>
<evidence type="ECO:0000313" key="5">
    <source>
        <dbReference type="Proteomes" id="UP000230729"/>
    </source>
</evidence>
<keyword evidence="1 2" id="KW-0597">Phosphoprotein</keyword>
<evidence type="ECO:0000259" key="3">
    <source>
        <dbReference type="PROSITE" id="PS50110"/>
    </source>
</evidence>
<protein>
    <submittedName>
        <fullName evidence="4">Response regulator</fullName>
    </submittedName>
</protein>
<dbReference type="Proteomes" id="UP000230729">
    <property type="component" value="Unassembled WGS sequence"/>
</dbReference>
<dbReference type="Gene3D" id="3.40.50.2300">
    <property type="match status" value="1"/>
</dbReference>
<dbReference type="EMBL" id="PCSD01000081">
    <property type="protein sequence ID" value="PIP33629.1"/>
    <property type="molecule type" value="Genomic_DNA"/>
</dbReference>
<dbReference type="PANTHER" id="PTHR44591">
    <property type="entry name" value="STRESS RESPONSE REGULATOR PROTEIN 1"/>
    <property type="match status" value="1"/>
</dbReference>
<dbReference type="SMART" id="SM00448">
    <property type="entry name" value="REC"/>
    <property type="match status" value="1"/>
</dbReference>
<dbReference type="PROSITE" id="PS50110">
    <property type="entry name" value="RESPONSE_REGULATORY"/>
    <property type="match status" value="1"/>
</dbReference>
<dbReference type="AlphaFoldDB" id="A0A2G9ZKC6"/>
<proteinExistence type="predicted"/>
<reference evidence="4 5" key="1">
    <citation type="submission" date="2017-09" db="EMBL/GenBank/DDBJ databases">
        <title>Depth-based differentiation of microbial function through sediment-hosted aquifers and enrichment of novel symbionts in the deep terrestrial subsurface.</title>
        <authorList>
            <person name="Probst A.J."/>
            <person name="Ladd B."/>
            <person name="Jarett J.K."/>
            <person name="Geller-Mcgrath D.E."/>
            <person name="Sieber C.M."/>
            <person name="Emerson J.B."/>
            <person name="Anantharaman K."/>
            <person name="Thomas B.C."/>
            <person name="Malmstrom R."/>
            <person name="Stieglmeier M."/>
            <person name="Klingl A."/>
            <person name="Woyke T."/>
            <person name="Ryan C.M."/>
            <person name="Banfield J.F."/>
        </authorList>
    </citation>
    <scope>NUCLEOTIDE SEQUENCE [LARGE SCALE GENOMIC DNA]</scope>
    <source>
        <strain evidence="4">CG23_combo_of_CG06-09_8_20_14_all_49_15</strain>
    </source>
</reference>
<evidence type="ECO:0000313" key="4">
    <source>
        <dbReference type="EMBL" id="PIP33629.1"/>
    </source>
</evidence>
<dbReference type="Pfam" id="PF00072">
    <property type="entry name" value="Response_reg"/>
    <property type="match status" value="1"/>
</dbReference>
<feature type="modified residue" description="4-aspartylphosphate" evidence="2">
    <location>
        <position position="54"/>
    </location>
</feature>
<evidence type="ECO:0000256" key="2">
    <source>
        <dbReference type="PROSITE-ProRule" id="PRU00169"/>
    </source>
</evidence>
<feature type="domain" description="Response regulatory" evidence="3">
    <location>
        <begin position="5"/>
        <end position="122"/>
    </location>
</feature>
<comment type="caution">
    <text evidence="4">The sequence shown here is derived from an EMBL/GenBank/DDBJ whole genome shotgun (WGS) entry which is preliminary data.</text>
</comment>
<organism evidence="4 5">
    <name type="scientific">Candidatus Falkowbacteria bacterium CG23_combo_of_CG06-09_8_20_14_all_49_15</name>
    <dbReference type="NCBI Taxonomy" id="1974572"/>
    <lineage>
        <taxon>Bacteria</taxon>
        <taxon>Candidatus Falkowiibacteriota</taxon>
    </lineage>
</organism>
<name>A0A2G9ZKC6_9BACT</name>
<accession>A0A2G9ZKC6</accession>
<gene>
    <name evidence="4" type="ORF">COX22_03375</name>
</gene>
<sequence length="124" mass="13617">MANKKILLVEDDPFLLNMYASKLELNGFTVLAADDGLKAYELARKEAPQLILLDVLLPKMNGFEVLHKLKLEPATAAVPVIILTNLGQAGEIEQGQKLGAVDYLVKAHFTPAEVMAKIQKYLAE</sequence>